<evidence type="ECO:0000256" key="4">
    <source>
        <dbReference type="ARBA" id="ARBA00022970"/>
    </source>
</evidence>
<dbReference type="OrthoDB" id="3900342at2759"/>
<comment type="subcellular location">
    <subcellularLocation>
        <location evidence="1">Membrane</location>
        <topology evidence="1">Multi-pass membrane protein</topology>
    </subcellularLocation>
</comment>
<dbReference type="Pfam" id="PF00324">
    <property type="entry name" value="AA_permease"/>
    <property type="match status" value="1"/>
</dbReference>
<evidence type="ECO:0000256" key="8">
    <source>
        <dbReference type="SAM" id="Phobius"/>
    </source>
</evidence>
<evidence type="ECO:0000256" key="7">
    <source>
        <dbReference type="SAM" id="MobiDB-lite"/>
    </source>
</evidence>
<keyword evidence="5 8" id="KW-1133">Transmembrane helix</keyword>
<feature type="transmembrane region" description="Helical" evidence="8">
    <location>
        <begin position="401"/>
        <end position="422"/>
    </location>
</feature>
<feature type="domain" description="Amino acid permease/ SLC12A" evidence="9">
    <location>
        <begin position="53"/>
        <end position="502"/>
    </location>
</feature>
<evidence type="ECO:0000256" key="5">
    <source>
        <dbReference type="ARBA" id="ARBA00022989"/>
    </source>
</evidence>
<dbReference type="FunFam" id="1.20.1740.10:FF:000001">
    <property type="entry name" value="Amino acid permease"/>
    <property type="match status" value="1"/>
</dbReference>
<feature type="transmembrane region" description="Helical" evidence="8">
    <location>
        <begin position="372"/>
        <end position="395"/>
    </location>
</feature>
<feature type="transmembrane region" description="Helical" evidence="8">
    <location>
        <begin position="188"/>
        <end position="208"/>
    </location>
</feature>
<evidence type="ECO:0000313" key="10">
    <source>
        <dbReference type="EMBL" id="OOG00650.1"/>
    </source>
</evidence>
<feature type="transmembrane region" description="Helical" evidence="8">
    <location>
        <begin position="53"/>
        <end position="74"/>
    </location>
</feature>
<dbReference type="Gene3D" id="1.20.1740.10">
    <property type="entry name" value="Amino acid/polyamine transporter I"/>
    <property type="match status" value="1"/>
</dbReference>
<dbReference type="PANTHER" id="PTHR43341:SF3">
    <property type="entry name" value="AMINO-ACID PERMEASE PB1C11.02-RELATED"/>
    <property type="match status" value="1"/>
</dbReference>
<feature type="transmembrane region" description="Helical" evidence="8">
    <location>
        <begin position="476"/>
        <end position="496"/>
    </location>
</feature>
<evidence type="ECO:0000256" key="6">
    <source>
        <dbReference type="ARBA" id="ARBA00023136"/>
    </source>
</evidence>
<reference evidence="11" key="1">
    <citation type="journal article" date="2017" name="Genome Biol.">
        <title>Comparative genomics reveals high biological diversity and specific adaptations in the industrially and medically important fungal genus Aspergillus.</title>
        <authorList>
            <person name="de Vries R.P."/>
            <person name="Riley R."/>
            <person name="Wiebenga A."/>
            <person name="Aguilar-Osorio G."/>
            <person name="Amillis S."/>
            <person name="Uchima C.A."/>
            <person name="Anderluh G."/>
            <person name="Asadollahi M."/>
            <person name="Askin M."/>
            <person name="Barry K."/>
            <person name="Battaglia E."/>
            <person name="Bayram O."/>
            <person name="Benocci T."/>
            <person name="Braus-Stromeyer S.A."/>
            <person name="Caldana C."/>
            <person name="Canovas D."/>
            <person name="Cerqueira G.C."/>
            <person name="Chen F."/>
            <person name="Chen W."/>
            <person name="Choi C."/>
            <person name="Clum A."/>
            <person name="Dos Santos R.A."/>
            <person name="Damasio A.R."/>
            <person name="Diallinas G."/>
            <person name="Emri T."/>
            <person name="Fekete E."/>
            <person name="Flipphi M."/>
            <person name="Freyberg S."/>
            <person name="Gallo A."/>
            <person name="Gournas C."/>
            <person name="Habgood R."/>
            <person name="Hainaut M."/>
            <person name="Harispe M.L."/>
            <person name="Henrissat B."/>
            <person name="Hilden K.S."/>
            <person name="Hope R."/>
            <person name="Hossain A."/>
            <person name="Karabika E."/>
            <person name="Karaffa L."/>
            <person name="Karanyi Z."/>
            <person name="Krasevec N."/>
            <person name="Kuo A."/>
            <person name="Kusch H."/>
            <person name="LaButti K."/>
            <person name="Lagendijk E.L."/>
            <person name="Lapidus A."/>
            <person name="Levasseur A."/>
            <person name="Lindquist E."/>
            <person name="Lipzen A."/>
            <person name="Logrieco A.F."/>
            <person name="MacCabe A."/>
            <person name="Maekelae M.R."/>
            <person name="Malavazi I."/>
            <person name="Melin P."/>
            <person name="Meyer V."/>
            <person name="Mielnichuk N."/>
            <person name="Miskei M."/>
            <person name="Molnar A.P."/>
            <person name="Mule G."/>
            <person name="Ngan C.Y."/>
            <person name="Orejas M."/>
            <person name="Orosz E."/>
            <person name="Ouedraogo J.P."/>
            <person name="Overkamp K.M."/>
            <person name="Park H.-S."/>
            <person name="Perrone G."/>
            <person name="Piumi F."/>
            <person name="Punt P.J."/>
            <person name="Ram A.F."/>
            <person name="Ramon A."/>
            <person name="Rauscher S."/>
            <person name="Record E."/>
            <person name="Riano-Pachon D.M."/>
            <person name="Robert V."/>
            <person name="Roehrig J."/>
            <person name="Ruller R."/>
            <person name="Salamov A."/>
            <person name="Salih N.S."/>
            <person name="Samson R.A."/>
            <person name="Sandor E."/>
            <person name="Sanguinetti M."/>
            <person name="Schuetze T."/>
            <person name="Sepcic K."/>
            <person name="Shelest E."/>
            <person name="Sherlock G."/>
            <person name="Sophianopoulou V."/>
            <person name="Squina F.M."/>
            <person name="Sun H."/>
            <person name="Susca A."/>
            <person name="Todd R.B."/>
            <person name="Tsang A."/>
            <person name="Unkles S.E."/>
            <person name="van de Wiele N."/>
            <person name="van Rossen-Uffink D."/>
            <person name="Oliveira J.V."/>
            <person name="Vesth T.C."/>
            <person name="Visser J."/>
            <person name="Yu J.-H."/>
            <person name="Zhou M."/>
            <person name="Andersen M.R."/>
            <person name="Archer D.B."/>
            <person name="Baker S.E."/>
            <person name="Benoit I."/>
            <person name="Brakhage A.A."/>
            <person name="Braus G.H."/>
            <person name="Fischer R."/>
            <person name="Frisvad J.C."/>
            <person name="Goldman G.H."/>
            <person name="Houbraken J."/>
            <person name="Oakley B."/>
            <person name="Pocsi I."/>
            <person name="Scazzocchio C."/>
            <person name="Seiboth B."/>
            <person name="vanKuyk P.A."/>
            <person name="Wortman J."/>
            <person name="Dyer P.S."/>
            <person name="Grigoriev I.V."/>
        </authorList>
    </citation>
    <scope>NUCLEOTIDE SEQUENCE [LARGE SCALE GENOMIC DNA]</scope>
    <source>
        <strain evidence="11">ITEM 5010</strain>
    </source>
</reference>
<dbReference type="VEuPathDB" id="FungiDB:ASPCADRAFT_125661"/>
<dbReference type="InterPro" id="IPR050524">
    <property type="entry name" value="APC_YAT"/>
</dbReference>
<dbReference type="GO" id="GO:0016020">
    <property type="term" value="C:membrane"/>
    <property type="evidence" value="ECO:0007669"/>
    <property type="project" value="UniProtKB-SubCell"/>
</dbReference>
<keyword evidence="11" id="KW-1185">Reference proteome</keyword>
<gene>
    <name evidence="10" type="ORF">ASPCADRAFT_125661</name>
</gene>
<feature type="transmembrane region" description="Helical" evidence="8">
    <location>
        <begin position="159"/>
        <end position="182"/>
    </location>
</feature>
<keyword evidence="4" id="KW-0029">Amino-acid transport</keyword>
<dbReference type="PANTHER" id="PTHR43341">
    <property type="entry name" value="AMINO ACID PERMEASE"/>
    <property type="match status" value="1"/>
</dbReference>
<feature type="region of interest" description="Disordered" evidence="7">
    <location>
        <begin position="1"/>
        <end position="26"/>
    </location>
</feature>
<proteinExistence type="predicted"/>
<dbReference type="AlphaFoldDB" id="A0A1R3S1K7"/>
<keyword evidence="2" id="KW-0813">Transport</keyword>
<dbReference type="Proteomes" id="UP000188318">
    <property type="component" value="Unassembled WGS sequence"/>
</dbReference>
<name>A0A1R3S1K7_ASPC5</name>
<feature type="transmembrane region" description="Helical" evidence="8">
    <location>
        <begin position="80"/>
        <end position="98"/>
    </location>
</feature>
<dbReference type="STRING" id="602072.A0A1R3S1K7"/>
<evidence type="ECO:0000256" key="1">
    <source>
        <dbReference type="ARBA" id="ARBA00004141"/>
    </source>
</evidence>
<evidence type="ECO:0000256" key="2">
    <source>
        <dbReference type="ARBA" id="ARBA00022448"/>
    </source>
</evidence>
<feature type="transmembrane region" description="Helical" evidence="8">
    <location>
        <begin position="276"/>
        <end position="293"/>
    </location>
</feature>
<feature type="region of interest" description="Disordered" evidence="7">
    <location>
        <begin position="521"/>
        <end position="543"/>
    </location>
</feature>
<evidence type="ECO:0000256" key="3">
    <source>
        <dbReference type="ARBA" id="ARBA00022692"/>
    </source>
</evidence>
<feature type="transmembrane region" description="Helical" evidence="8">
    <location>
        <begin position="442"/>
        <end position="464"/>
    </location>
</feature>
<dbReference type="PROSITE" id="PS00218">
    <property type="entry name" value="AMINO_ACID_PERMEASE_1"/>
    <property type="match status" value="1"/>
</dbReference>
<accession>A0A1R3S1K7</accession>
<feature type="compositionally biased region" description="Basic and acidic residues" evidence="7">
    <location>
        <begin position="525"/>
        <end position="536"/>
    </location>
</feature>
<dbReference type="InterPro" id="IPR004840">
    <property type="entry name" value="Amino_acid_permease_CS"/>
</dbReference>
<keyword evidence="3 8" id="KW-0812">Transmembrane</keyword>
<evidence type="ECO:0000259" key="9">
    <source>
        <dbReference type="Pfam" id="PF00324"/>
    </source>
</evidence>
<evidence type="ECO:0000313" key="11">
    <source>
        <dbReference type="Proteomes" id="UP000188318"/>
    </source>
</evidence>
<organism evidence="10 11">
    <name type="scientific">Aspergillus carbonarius (strain ITEM 5010)</name>
    <dbReference type="NCBI Taxonomy" id="602072"/>
    <lineage>
        <taxon>Eukaryota</taxon>
        <taxon>Fungi</taxon>
        <taxon>Dikarya</taxon>
        <taxon>Ascomycota</taxon>
        <taxon>Pezizomycotina</taxon>
        <taxon>Eurotiomycetes</taxon>
        <taxon>Eurotiomycetidae</taxon>
        <taxon>Eurotiales</taxon>
        <taxon>Aspergillaceae</taxon>
        <taxon>Aspergillus</taxon>
        <taxon>Aspergillus subgen. Circumdati</taxon>
    </lineage>
</organism>
<feature type="transmembrane region" description="Helical" evidence="8">
    <location>
        <begin position="105"/>
        <end position="121"/>
    </location>
</feature>
<dbReference type="InterPro" id="IPR004841">
    <property type="entry name" value="AA-permease/SLC12A_dom"/>
</dbReference>
<dbReference type="EMBL" id="KV907493">
    <property type="protein sequence ID" value="OOG00650.1"/>
    <property type="molecule type" value="Genomic_DNA"/>
</dbReference>
<protein>
    <recommendedName>
        <fullName evidence="9">Amino acid permease/ SLC12A domain-containing protein</fullName>
    </recommendedName>
</protein>
<sequence length="562" mass="61378">MAAQDIEKQRPAAPHEPVGLNSKDPNTSADYLDSDAQYVNADKLARRLSARQVQMIAIGGTIGTGLFLGTGKALATGGPASMLISYAICGAIVFVTMLSLGEMAAFIPVAGSFCTFAGRFVDDALGFALTWNYWFNDAVSTASDIIALQLLLEYWTDNFPGWAISLIFLVVVIALNMLSVKVYGEVEYWLSLLKVVTIIIFIILGIVVNCGGNKQHKYIGDKYFYTGDAPFVGGIGGFASVFVTASFAYGGTESIAITAGETKDPSKNLPRVVRNVFWRIILFYIVSIVLIGLDVPYNYPDLSSETTATSPFTIVFVEAGSAVAGSFINAVIMTSVISAANHALFAGSRLLYTLAVDGYAPRFFGHLNRFQVPWVAVLATSVISGLCFGASYIGAGQLWSWLQNIVGVSNQLSWTFIGLASLRFRAAIRHQNLEHLLPYKNWTYPFGPIIAIVLNIVLILVQGWSCFSPTFQAVDFVSYYIELPIMLVMFVGWKLCKRSKFVSLSAMDLLTDRYNLVHMQGTENDGNHGDDERRDGNGVVSSGRHEKGVFGKVKRVGMWLFL</sequence>
<keyword evidence="6 8" id="KW-0472">Membrane</keyword>
<dbReference type="OMA" id="AMFSTAN"/>
<dbReference type="GO" id="GO:0015171">
    <property type="term" value="F:amino acid transmembrane transporter activity"/>
    <property type="evidence" value="ECO:0007669"/>
    <property type="project" value="TreeGrafter"/>
</dbReference>
<dbReference type="PIRSF" id="PIRSF006060">
    <property type="entry name" value="AA_transporter"/>
    <property type="match status" value="1"/>
</dbReference>
<feature type="transmembrane region" description="Helical" evidence="8">
    <location>
        <begin position="313"/>
        <end position="340"/>
    </location>
</feature>
<feature type="compositionally biased region" description="Basic and acidic residues" evidence="7">
    <location>
        <begin position="1"/>
        <end position="10"/>
    </location>
</feature>